<keyword evidence="3" id="KW-0560">Oxidoreductase</keyword>
<dbReference type="InterPro" id="IPR018170">
    <property type="entry name" value="Aldo/ket_reductase_CS"/>
</dbReference>
<dbReference type="PANTHER" id="PTHR43827:SF13">
    <property type="entry name" value="ALDO_KETO REDUCTASE FAMILY PROTEIN"/>
    <property type="match status" value="1"/>
</dbReference>
<organism evidence="11 12">
    <name type="scientific">Aspergillus pseudotamarii</name>
    <dbReference type="NCBI Taxonomy" id="132259"/>
    <lineage>
        <taxon>Eukaryota</taxon>
        <taxon>Fungi</taxon>
        <taxon>Dikarya</taxon>
        <taxon>Ascomycota</taxon>
        <taxon>Pezizomycotina</taxon>
        <taxon>Eurotiomycetes</taxon>
        <taxon>Eurotiomycetidae</taxon>
        <taxon>Eurotiales</taxon>
        <taxon>Aspergillaceae</taxon>
        <taxon>Aspergillus</taxon>
        <taxon>Aspergillus subgen. Circumdati</taxon>
    </lineage>
</organism>
<feature type="domain" description="NADP-dependent oxidoreductase" evidence="10">
    <location>
        <begin position="29"/>
        <end position="265"/>
    </location>
</feature>
<feature type="binding site" evidence="8">
    <location>
        <position position="113"/>
    </location>
    <ligand>
        <name>substrate</name>
    </ligand>
</feature>
<evidence type="ECO:0000313" key="11">
    <source>
        <dbReference type="EMBL" id="KAE8130877.1"/>
    </source>
</evidence>
<dbReference type="FunFam" id="3.20.20.100:FF:000015">
    <property type="entry name" value="Oxidoreductase, aldo/keto reductase family"/>
    <property type="match status" value="1"/>
</dbReference>
<proteinExistence type="inferred from homology"/>
<name>A0A5N6SA73_ASPPS</name>
<comment type="catalytic activity">
    <reaction evidence="6">
        <text>xylitol + NAD(+) = D-xylose + NADH + H(+)</text>
        <dbReference type="Rhea" id="RHEA:27441"/>
        <dbReference type="ChEBI" id="CHEBI:15378"/>
        <dbReference type="ChEBI" id="CHEBI:17151"/>
        <dbReference type="ChEBI" id="CHEBI:53455"/>
        <dbReference type="ChEBI" id="CHEBI:57540"/>
        <dbReference type="ChEBI" id="CHEBI:57945"/>
        <dbReference type="EC" id="1.1.1.307"/>
    </reaction>
</comment>
<dbReference type="InterPro" id="IPR036812">
    <property type="entry name" value="NAD(P)_OxRdtase_dom_sf"/>
</dbReference>
<comment type="similarity">
    <text evidence="1">Belongs to the aldo/keto reductase family.</text>
</comment>
<dbReference type="RefSeq" id="XP_031906940.1">
    <property type="nucleotide sequence ID" value="XM_032061199.1"/>
</dbReference>
<evidence type="ECO:0000259" key="10">
    <source>
        <dbReference type="Pfam" id="PF00248"/>
    </source>
</evidence>
<dbReference type="Pfam" id="PF00248">
    <property type="entry name" value="Aldo_ket_red"/>
    <property type="match status" value="1"/>
</dbReference>
<gene>
    <name evidence="11" type="ORF">BDV38DRAFT_289217</name>
</gene>
<evidence type="ECO:0000313" key="12">
    <source>
        <dbReference type="Proteomes" id="UP000325672"/>
    </source>
</evidence>
<dbReference type="PROSITE" id="PS00063">
    <property type="entry name" value="ALDOKETO_REDUCTASE_3"/>
    <property type="match status" value="1"/>
</dbReference>
<evidence type="ECO:0000256" key="8">
    <source>
        <dbReference type="PIRSR" id="PIRSR000097-2"/>
    </source>
</evidence>
<evidence type="ECO:0000256" key="2">
    <source>
        <dbReference type="ARBA" id="ARBA00012845"/>
    </source>
</evidence>
<comment type="catalytic activity">
    <reaction evidence="5">
        <text>xylitol + NADP(+) = D-xylose + NADPH + H(+)</text>
        <dbReference type="Rhea" id="RHEA:27445"/>
        <dbReference type="ChEBI" id="CHEBI:15378"/>
        <dbReference type="ChEBI" id="CHEBI:17151"/>
        <dbReference type="ChEBI" id="CHEBI:53455"/>
        <dbReference type="ChEBI" id="CHEBI:57783"/>
        <dbReference type="ChEBI" id="CHEBI:58349"/>
        <dbReference type="EC" id="1.1.1.307"/>
    </reaction>
</comment>
<keyword evidence="12" id="KW-1185">Reference proteome</keyword>
<dbReference type="EC" id="1.1.1.307" evidence="2"/>
<reference evidence="11 12" key="1">
    <citation type="submission" date="2019-04" db="EMBL/GenBank/DDBJ databases">
        <title>Friends and foes A comparative genomics study of 23 Aspergillus species from section Flavi.</title>
        <authorList>
            <consortium name="DOE Joint Genome Institute"/>
            <person name="Kjaerbolling I."/>
            <person name="Vesth T."/>
            <person name="Frisvad J.C."/>
            <person name="Nybo J.L."/>
            <person name="Theobald S."/>
            <person name="Kildgaard S."/>
            <person name="Isbrandt T."/>
            <person name="Kuo A."/>
            <person name="Sato A."/>
            <person name="Lyhne E.K."/>
            <person name="Kogle M.E."/>
            <person name="Wiebenga A."/>
            <person name="Kun R.S."/>
            <person name="Lubbers R.J."/>
            <person name="Makela M.R."/>
            <person name="Barry K."/>
            <person name="Chovatia M."/>
            <person name="Clum A."/>
            <person name="Daum C."/>
            <person name="Haridas S."/>
            <person name="He G."/>
            <person name="LaButti K."/>
            <person name="Lipzen A."/>
            <person name="Mondo S."/>
            <person name="Riley R."/>
            <person name="Salamov A."/>
            <person name="Simmons B.A."/>
            <person name="Magnuson J.K."/>
            <person name="Henrissat B."/>
            <person name="Mortensen U.H."/>
            <person name="Larsen T.O."/>
            <person name="Devries R.P."/>
            <person name="Grigoriev I.V."/>
            <person name="Machida M."/>
            <person name="Baker S.E."/>
            <person name="Andersen M.R."/>
        </authorList>
    </citation>
    <scope>NUCLEOTIDE SEQUENCE [LARGE SCALE GENOMIC DNA]</scope>
    <source>
        <strain evidence="11 12">CBS 117625</strain>
    </source>
</reference>
<dbReference type="EMBL" id="ML743689">
    <property type="protein sequence ID" value="KAE8130877.1"/>
    <property type="molecule type" value="Genomic_DNA"/>
</dbReference>
<dbReference type="GO" id="GO:0016491">
    <property type="term" value="F:oxidoreductase activity"/>
    <property type="evidence" value="ECO:0007669"/>
    <property type="project" value="UniProtKB-KW"/>
</dbReference>
<evidence type="ECO:0000256" key="1">
    <source>
        <dbReference type="ARBA" id="ARBA00007905"/>
    </source>
</evidence>
<dbReference type="SUPFAM" id="SSF51430">
    <property type="entry name" value="NAD(P)-linked oxidoreductase"/>
    <property type="match status" value="1"/>
</dbReference>
<dbReference type="OrthoDB" id="416253at2759"/>
<dbReference type="Gene3D" id="3.20.20.100">
    <property type="entry name" value="NADP-dependent oxidoreductase domain"/>
    <property type="match status" value="1"/>
</dbReference>
<evidence type="ECO:0000256" key="5">
    <source>
        <dbReference type="ARBA" id="ARBA00047534"/>
    </source>
</evidence>
<dbReference type="InterPro" id="IPR020471">
    <property type="entry name" value="AKR"/>
</dbReference>
<sequence length="282" mass="31527">MAAKLSLTSTQNILSGYTIPVLGYGLYQVPGEIAEDVTERALKAGYRHIDSAAVYRNERECVSAIEKAGLKRSDVFLTTKVLPQATGYEAAKRSIEDSLKKAETEYFDLILLHAPFGGKEGRRGAWRALAEAQKAGMARSIGVSNFGLHHLEELEDYIKSSGEGRIEVGQYELHPWLGRADLVDWLHKRGVVIEAYSPLARGTRMDEPVLRAISEKHKKSPAQVLIRWSLQKGFVPLPKSATLERILENANVFDFELDEDDMQSLHTDEYAPSTWDPTVQQD</sequence>
<evidence type="ECO:0000256" key="3">
    <source>
        <dbReference type="ARBA" id="ARBA00023002"/>
    </source>
</evidence>
<comment type="function">
    <text evidence="4">Catalyzes the initial reaction in the xylose utilization pathway by reducing D-xylose into xylitol. Xylose is a major component of hemicelluloses such as xylan. Most fungi utilize D-xylose via three enzymatic reactions, xylose reductase (XR), xylitol dehydrogenase (XDH), and xylulokinase, to form xylulose 5-phosphate, which enters pentose phosphate pathway.</text>
</comment>
<accession>A0A5N6SA73</accession>
<dbReference type="Proteomes" id="UP000325672">
    <property type="component" value="Unassembled WGS sequence"/>
</dbReference>
<dbReference type="PRINTS" id="PR00069">
    <property type="entry name" value="ALDKETRDTASE"/>
</dbReference>
<feature type="site" description="Lowers pKa of active site Tyr" evidence="9">
    <location>
        <position position="80"/>
    </location>
</feature>
<feature type="active site" description="Proton donor" evidence="7">
    <location>
        <position position="55"/>
    </location>
</feature>
<evidence type="ECO:0000256" key="6">
    <source>
        <dbReference type="ARBA" id="ARBA00049485"/>
    </source>
</evidence>
<dbReference type="PANTHER" id="PTHR43827">
    <property type="entry name" value="2,5-DIKETO-D-GLUCONIC ACID REDUCTASE"/>
    <property type="match status" value="1"/>
</dbReference>
<dbReference type="PIRSF" id="PIRSF000097">
    <property type="entry name" value="AKR"/>
    <property type="match status" value="1"/>
</dbReference>
<evidence type="ECO:0000256" key="9">
    <source>
        <dbReference type="PIRSR" id="PIRSR000097-3"/>
    </source>
</evidence>
<dbReference type="AlphaFoldDB" id="A0A5N6SA73"/>
<evidence type="ECO:0000256" key="4">
    <source>
        <dbReference type="ARBA" id="ARBA00025065"/>
    </source>
</evidence>
<evidence type="ECO:0000256" key="7">
    <source>
        <dbReference type="PIRSR" id="PIRSR000097-1"/>
    </source>
</evidence>
<dbReference type="InterPro" id="IPR023210">
    <property type="entry name" value="NADP_OxRdtase_dom"/>
</dbReference>
<dbReference type="CDD" id="cd19071">
    <property type="entry name" value="AKR_AKR1-5-like"/>
    <property type="match status" value="1"/>
</dbReference>
<dbReference type="PROSITE" id="PS00062">
    <property type="entry name" value="ALDOKETO_REDUCTASE_2"/>
    <property type="match status" value="1"/>
</dbReference>
<protein>
    <recommendedName>
        <fullName evidence="2">D-xylose reductase [NAD(P)H]</fullName>
        <ecNumber evidence="2">1.1.1.307</ecNumber>
    </recommendedName>
</protein>
<dbReference type="GeneID" id="43645409"/>